<evidence type="ECO:0000313" key="1">
    <source>
        <dbReference type="EMBL" id="MCP1674013.1"/>
    </source>
</evidence>
<gene>
    <name evidence="1" type="ORF">J2T57_001112</name>
</gene>
<dbReference type="AlphaFoldDB" id="A0AAE3KBS9"/>
<comment type="caution">
    <text evidence="1">The sequence shown here is derived from an EMBL/GenBank/DDBJ whole genome shotgun (WGS) entry which is preliminary data.</text>
</comment>
<organism evidence="1 2">
    <name type="scientific">Natronocella acetinitrilica</name>
    <dbReference type="NCBI Taxonomy" id="414046"/>
    <lineage>
        <taxon>Bacteria</taxon>
        <taxon>Pseudomonadati</taxon>
        <taxon>Pseudomonadota</taxon>
        <taxon>Gammaproteobacteria</taxon>
        <taxon>Chromatiales</taxon>
        <taxon>Ectothiorhodospiraceae</taxon>
        <taxon>Natronocella</taxon>
    </lineage>
</organism>
<accession>A0AAE3KBS9</accession>
<name>A0AAE3KBS9_9GAMM</name>
<protein>
    <submittedName>
        <fullName evidence="1">Uncharacterized protein</fullName>
    </submittedName>
</protein>
<sequence>MTTTSRLQAILGEWLVNMTLASFEFSAGFRVQFESRETDEIDRPKVMILEIKSMSHIGEIDEWNNLVESLPKASRRTERHEPAFAYGLMLLVGVTVNAVRVEQDSTLIIETSDGESITIAGRDDVWEESWILAEPEDVAGVAAKFAACDSQGAISCSLDSPWRSC</sequence>
<dbReference type="Proteomes" id="UP001205843">
    <property type="component" value="Unassembled WGS sequence"/>
</dbReference>
<reference evidence="1" key="1">
    <citation type="submission" date="2022-03" db="EMBL/GenBank/DDBJ databases">
        <title>Genomic Encyclopedia of Type Strains, Phase III (KMG-III): the genomes of soil and plant-associated and newly described type strains.</title>
        <authorList>
            <person name="Whitman W."/>
        </authorList>
    </citation>
    <scope>NUCLEOTIDE SEQUENCE</scope>
    <source>
        <strain evidence="1">ANL 6-2</strain>
    </source>
</reference>
<dbReference type="EMBL" id="JALJXV010000002">
    <property type="protein sequence ID" value="MCP1674013.1"/>
    <property type="molecule type" value="Genomic_DNA"/>
</dbReference>
<dbReference type="RefSeq" id="WP_253475458.1">
    <property type="nucleotide sequence ID" value="NZ_JALJXV010000002.1"/>
</dbReference>
<proteinExistence type="predicted"/>
<evidence type="ECO:0000313" key="2">
    <source>
        <dbReference type="Proteomes" id="UP001205843"/>
    </source>
</evidence>
<keyword evidence="2" id="KW-1185">Reference proteome</keyword>